<gene>
    <name evidence="1" type="ORF">SAMD00023353_1700430</name>
</gene>
<protein>
    <submittedName>
        <fullName evidence="1">Uncharacterized protein</fullName>
    </submittedName>
</protein>
<dbReference type="EMBL" id="DF977462">
    <property type="protein sequence ID" value="GAW25963.1"/>
    <property type="molecule type" value="Genomic_DNA"/>
</dbReference>
<organism evidence="1">
    <name type="scientific">Rosellinia necatrix</name>
    <name type="common">White root-rot fungus</name>
    <dbReference type="NCBI Taxonomy" id="77044"/>
    <lineage>
        <taxon>Eukaryota</taxon>
        <taxon>Fungi</taxon>
        <taxon>Dikarya</taxon>
        <taxon>Ascomycota</taxon>
        <taxon>Pezizomycotina</taxon>
        <taxon>Sordariomycetes</taxon>
        <taxon>Xylariomycetidae</taxon>
        <taxon>Xylariales</taxon>
        <taxon>Xylariaceae</taxon>
        <taxon>Rosellinia</taxon>
    </lineage>
</organism>
<evidence type="ECO:0000313" key="1">
    <source>
        <dbReference type="EMBL" id="GAW25963.1"/>
    </source>
</evidence>
<sequence>MLAFVFRLRQPKQAPGRACDPGRLLGSLPIPPGPPDVEGCPPGVGRGAAGRMRVYLPDCIVAALTR</sequence>
<dbReference type="AlphaFoldDB" id="A0A1S8A7D2"/>
<proteinExistence type="predicted"/>
<evidence type="ECO:0000313" key="2">
    <source>
        <dbReference type="Proteomes" id="UP000054516"/>
    </source>
</evidence>
<dbReference type="Proteomes" id="UP000054516">
    <property type="component" value="Unassembled WGS sequence"/>
</dbReference>
<name>A0A1S8A7D2_ROSNE</name>
<keyword evidence="2" id="KW-1185">Reference proteome</keyword>
<reference evidence="1" key="1">
    <citation type="submission" date="2016-03" db="EMBL/GenBank/DDBJ databases">
        <title>Draft genome sequence of Rosellinia necatrix.</title>
        <authorList>
            <person name="Kanematsu S."/>
        </authorList>
    </citation>
    <scope>NUCLEOTIDE SEQUENCE [LARGE SCALE GENOMIC DNA]</scope>
    <source>
        <strain evidence="1">W97</strain>
    </source>
</reference>
<accession>A0A1S8A7D2</accession>